<dbReference type="EMBL" id="CP002326">
    <property type="protein sequence ID" value="ADQ41325.1"/>
    <property type="molecule type" value="Genomic_DNA"/>
</dbReference>
<dbReference type="RefSeq" id="WP_013433057.1">
    <property type="nucleotide sequence ID" value="NC_014721.1"/>
</dbReference>
<gene>
    <name evidence="2" type="ordered locus">Calkr_1841</name>
</gene>
<dbReference type="Pfam" id="PF04402">
    <property type="entry name" value="SIMPL"/>
    <property type="match status" value="1"/>
</dbReference>
<evidence type="ECO:0008006" key="4">
    <source>
        <dbReference type="Google" id="ProtNLM"/>
    </source>
</evidence>
<organism evidence="2 3">
    <name type="scientific">Caldicellulosiruptor acetigenus (strain ATCC 700853 / DSM 12137 / I77R1B)</name>
    <name type="common">Caldicellulosiruptor kristjanssonii</name>
    <dbReference type="NCBI Taxonomy" id="632335"/>
    <lineage>
        <taxon>Bacteria</taxon>
        <taxon>Bacillati</taxon>
        <taxon>Bacillota</taxon>
        <taxon>Bacillota incertae sedis</taxon>
        <taxon>Caldicellulosiruptorales</taxon>
        <taxon>Caldicellulosiruptoraceae</taxon>
        <taxon>Caldicellulosiruptor</taxon>
    </lineage>
</organism>
<reference evidence="2 3" key="2">
    <citation type="journal article" date="2011" name="J. Bacteriol.">
        <title>Complete genome sequences for the anaerobic, extremely thermophilic plant biomass-degrading bacteria Caldicellulosiruptor hydrothermalis, Caldicellulosiruptor kristjanssonii, Caldicellulosiruptor kronotskyensis, Caldicellulosiruptor owensenis, and Caldicellulosiruptor lactoaceticus.</title>
        <authorList>
            <person name="Blumer-Schuette S.E."/>
            <person name="Ozdemir I."/>
            <person name="Mistry D."/>
            <person name="Lucas S."/>
            <person name="Lapidus A."/>
            <person name="Cheng J.F."/>
            <person name="Goodwin L.A."/>
            <person name="Pitluck S."/>
            <person name="Land M.L."/>
            <person name="Hauser L.J."/>
            <person name="Woyke T."/>
            <person name="Mikhailova N."/>
            <person name="Pati A."/>
            <person name="Kyrpides N.C."/>
            <person name="Ivanova N."/>
            <person name="Detter J.C."/>
            <person name="Walston-Davenport K."/>
            <person name="Han S."/>
            <person name="Adams M.W."/>
            <person name="Kelly R.M."/>
        </authorList>
    </citation>
    <scope>NUCLEOTIDE SEQUENCE [LARGE SCALE GENOMIC DNA]</scope>
    <source>
        <strain evidence="3">ATCC 700853 / DSM 12137 / I77R1B</strain>
    </source>
</reference>
<evidence type="ECO:0000313" key="3">
    <source>
        <dbReference type="Proteomes" id="UP000009256"/>
    </source>
</evidence>
<sequence length="247" mass="27795">MDKTNNKNITYIIIALILGVSFTVSSYFISNGLINLRSEQKIIRVTGSAKKQIRSDLVKWTGTYSVQAKDLKEAYKQLQNSQKIVKNYFLSKGIFEKDLIFSSISTTTIYEMLPNGVTSTKIDSYRLVQNVQITSKDVDKITDLSRKSTELINLGVQFESMPPQYYYTKLADLKIEMLSLATKDAVKRAQQIAESTGIKVERLRSASMGVFQITPPYSTEVSDYGINDTSSVDKEITAIVNCEFSIK</sequence>
<dbReference type="Proteomes" id="UP000009256">
    <property type="component" value="Chromosome"/>
</dbReference>
<name>E4S458_CALA7</name>
<dbReference type="InterPro" id="IPR007497">
    <property type="entry name" value="SIMPL/DUF541"/>
</dbReference>
<keyword evidence="1" id="KW-1133">Transmembrane helix</keyword>
<dbReference type="PIRSF" id="PIRSF029033">
    <property type="entry name" value="UCP029033"/>
    <property type="match status" value="1"/>
</dbReference>
<dbReference type="PANTHER" id="PTHR34387">
    <property type="entry name" value="SLR1258 PROTEIN"/>
    <property type="match status" value="1"/>
</dbReference>
<protein>
    <recommendedName>
        <fullName evidence="4">SIMPL domain-containing protein</fullName>
    </recommendedName>
</protein>
<evidence type="ECO:0000313" key="2">
    <source>
        <dbReference type="EMBL" id="ADQ41325.1"/>
    </source>
</evidence>
<evidence type="ECO:0000256" key="1">
    <source>
        <dbReference type="SAM" id="Phobius"/>
    </source>
</evidence>
<reference key="1">
    <citation type="submission" date="2010-11" db="EMBL/GenBank/DDBJ databases">
        <title>Complete sequence of chromosome of Caldicellulosiruptor kristjanssonii 177R1B.</title>
        <authorList>
            <consortium name="US DOE Joint Genome Institute"/>
            <person name="Lucas S."/>
            <person name="Copeland A."/>
            <person name="Lapidus A."/>
            <person name="Cheng J.-F."/>
            <person name="Bruce D."/>
            <person name="Goodwin L."/>
            <person name="Pitluck S."/>
            <person name="Davenport K."/>
            <person name="Detter J.C."/>
            <person name="Han C."/>
            <person name="Tapia R."/>
            <person name="Land M."/>
            <person name="Hauser L."/>
            <person name="Jeffries C."/>
            <person name="Kyrpides N."/>
            <person name="Ivanova N."/>
            <person name="Mikhailova N."/>
            <person name="Blumer-Schuette S.E."/>
            <person name="Kelly R.M."/>
            <person name="Woyke T."/>
        </authorList>
    </citation>
    <scope>NUCLEOTIDE SEQUENCE</scope>
    <source>
        <strain>177R1B</strain>
    </source>
</reference>
<feature type="transmembrane region" description="Helical" evidence="1">
    <location>
        <begin position="12"/>
        <end position="34"/>
    </location>
</feature>
<keyword evidence="1" id="KW-0472">Membrane</keyword>
<proteinExistence type="predicted"/>
<keyword evidence="1" id="KW-0812">Transmembrane</keyword>
<accession>E4S458</accession>
<dbReference type="InterPro" id="IPR052022">
    <property type="entry name" value="26kDa_periplasmic_antigen"/>
</dbReference>
<dbReference type="OrthoDB" id="9785289at2"/>
<dbReference type="PANTHER" id="PTHR34387:SF2">
    <property type="entry name" value="SLR1258 PROTEIN"/>
    <property type="match status" value="1"/>
</dbReference>
<dbReference type="InterPro" id="IPR016907">
    <property type="entry name" value="UCP029033"/>
</dbReference>
<keyword evidence="3" id="KW-1185">Reference proteome</keyword>
<dbReference type="AlphaFoldDB" id="E4S458"/>
<dbReference type="KEGG" id="cki:Calkr_1841"/>
<dbReference type="STRING" id="632335.Calkr_1841"/>
<dbReference type="HOGENOM" id="CLU_077423_0_0_9"/>
<dbReference type="eggNOG" id="COG2859">
    <property type="taxonomic scope" value="Bacteria"/>
</dbReference>
<dbReference type="Gene3D" id="3.30.110.170">
    <property type="entry name" value="Protein of unknown function (DUF541), domain 1"/>
    <property type="match status" value="1"/>
</dbReference>
<dbReference type="GO" id="GO:0006974">
    <property type="term" value="P:DNA damage response"/>
    <property type="evidence" value="ECO:0007669"/>
    <property type="project" value="TreeGrafter"/>
</dbReference>
<dbReference type="Gene3D" id="3.30.70.2970">
    <property type="entry name" value="Protein of unknown function (DUF541), domain 2"/>
    <property type="match status" value="1"/>
</dbReference>